<dbReference type="OMA" id="YLMSPRV"/>
<comment type="caution">
    <text evidence="2">The sequence shown here is derived from an EMBL/GenBank/DDBJ whole genome shotgun (WGS) entry which is preliminary data.</text>
</comment>
<organism evidence="2 3">
    <name type="scientific">Trametes pubescens</name>
    <name type="common">White-rot fungus</name>
    <dbReference type="NCBI Taxonomy" id="154538"/>
    <lineage>
        <taxon>Eukaryota</taxon>
        <taxon>Fungi</taxon>
        <taxon>Dikarya</taxon>
        <taxon>Basidiomycota</taxon>
        <taxon>Agaricomycotina</taxon>
        <taxon>Agaricomycetes</taxon>
        <taxon>Polyporales</taxon>
        <taxon>Polyporaceae</taxon>
        <taxon>Trametes</taxon>
    </lineage>
</organism>
<evidence type="ECO:0000313" key="3">
    <source>
        <dbReference type="Proteomes" id="UP000184267"/>
    </source>
</evidence>
<dbReference type="OrthoDB" id="5125733at2759"/>
<dbReference type="InterPro" id="IPR010730">
    <property type="entry name" value="HET"/>
</dbReference>
<name>A0A1M2W171_TRAPU</name>
<gene>
    <name evidence="2" type="ORF">TRAPUB_9843</name>
</gene>
<feature type="domain" description="Heterokaryon incompatibility" evidence="1">
    <location>
        <begin position="67"/>
        <end position="252"/>
    </location>
</feature>
<dbReference type="Pfam" id="PF06985">
    <property type="entry name" value="HET"/>
    <property type="match status" value="1"/>
</dbReference>
<keyword evidence="3" id="KW-1185">Reference proteome</keyword>
<evidence type="ECO:0000259" key="1">
    <source>
        <dbReference type="Pfam" id="PF06985"/>
    </source>
</evidence>
<proteinExistence type="predicted"/>
<evidence type="ECO:0000313" key="2">
    <source>
        <dbReference type="EMBL" id="OJT13607.1"/>
    </source>
</evidence>
<protein>
    <recommendedName>
        <fullName evidence="1">Heterokaryon incompatibility domain-containing protein</fullName>
    </recommendedName>
</protein>
<dbReference type="Proteomes" id="UP000184267">
    <property type="component" value="Unassembled WGS sequence"/>
</dbReference>
<accession>A0A1M2W171</accession>
<dbReference type="AlphaFoldDB" id="A0A1M2W171"/>
<dbReference type="STRING" id="154538.A0A1M2W171"/>
<dbReference type="PANTHER" id="PTHR33112">
    <property type="entry name" value="DOMAIN PROTEIN, PUTATIVE-RELATED"/>
    <property type="match status" value="1"/>
</dbReference>
<reference evidence="2 3" key="1">
    <citation type="submission" date="2016-10" db="EMBL/GenBank/DDBJ databases">
        <title>Genome sequence of the basidiomycete white-rot fungus Trametes pubescens.</title>
        <authorList>
            <person name="Makela M.R."/>
            <person name="Granchi Z."/>
            <person name="Peng M."/>
            <person name="De Vries R.P."/>
            <person name="Grigoriev I."/>
            <person name="Riley R."/>
            <person name="Hilden K."/>
        </authorList>
    </citation>
    <scope>NUCLEOTIDE SEQUENCE [LARGE SCALE GENOMIC DNA]</scope>
    <source>
        <strain evidence="2 3">FBCC735</strain>
    </source>
</reference>
<sequence>MRSPILDVGSEQALALAKEHVDECVHKHERCIALSVSPDPFLPTRLIDCTDINRPRLISTSGSRGKYVALSYVWGGDQVHKTTSSNISTYARSIVPSLLPVTIRDAIYVTHTLGFQFLWVDSLCIIQDSGEDKLHEIGRMHHTYRYAHLTIIAASAQSVNEGFLQDRPPPPKMDLSDPLLGGDITVPFICPTYPPPSAGDPGDQAAVTITPKVGTIHITPHSSHTEHTSSQPAWLYSGDLGPVTTRAWCMQEYLMSPRVLIFTPRTLQFRCQTTTQSNVRNSLCEIPQERRMPDVLLRPGPPTPLADPDSPEWGEIHGVWQQIAEEYSCCMASVPSKKLVACAAVAQQFHSVLGSDYLAGLWRHSLLLDLLWSKSPFTWMPRMHRPEAYRAPSWSWAAVDGQFICKRVMPASKATLEEIATVVRCEVVLEDAAVLFGRVTGGILVLCAPLIRCSLRPSHSPEHRELALQSVQQALHDRGVGDFPAQVEGVEVDGPTLSGTAAFDCEEDAETAKTWAVPVLLDQSSATGLVVAPADPASGVGLERGKVNYRRVGSFSISFLEGTKDEGGSQKAAHEAIQTLKSRAYPSASIELV</sequence>
<dbReference type="PANTHER" id="PTHR33112:SF16">
    <property type="entry name" value="HETEROKARYON INCOMPATIBILITY DOMAIN-CONTAINING PROTEIN"/>
    <property type="match status" value="1"/>
</dbReference>
<dbReference type="EMBL" id="MNAD01000377">
    <property type="protein sequence ID" value="OJT13607.1"/>
    <property type="molecule type" value="Genomic_DNA"/>
</dbReference>